<feature type="transmembrane region" description="Helical" evidence="1">
    <location>
        <begin position="119"/>
        <end position="140"/>
    </location>
</feature>
<dbReference type="Proteomes" id="UP001206572">
    <property type="component" value="Unassembled WGS sequence"/>
</dbReference>
<name>A0ABT2AKZ8_9BURK</name>
<protein>
    <recommendedName>
        <fullName evidence="4">ABC-2 type transport system permease protein</fullName>
    </recommendedName>
</protein>
<feature type="transmembrane region" description="Helical" evidence="1">
    <location>
        <begin position="250"/>
        <end position="268"/>
    </location>
</feature>
<reference evidence="2 3" key="1">
    <citation type="submission" date="2022-08" db="EMBL/GenBank/DDBJ databases">
        <title>Reclassification of Massilia species as members of the genera Telluria, Duganella, Pseudoduganella, Mokoshia gen. nov. and Zemynaea gen. nov. using orthogonal and non-orthogonal genome-based approaches.</title>
        <authorList>
            <person name="Bowman J.P."/>
        </authorList>
    </citation>
    <scope>NUCLEOTIDE SEQUENCE [LARGE SCALE GENOMIC DNA]</scope>
    <source>
        <strain evidence="2 3">JCM 31661</strain>
    </source>
</reference>
<organism evidence="2 3">
    <name type="scientific">Massilia agri</name>
    <dbReference type="NCBI Taxonomy" id="1886785"/>
    <lineage>
        <taxon>Bacteria</taxon>
        <taxon>Pseudomonadati</taxon>
        <taxon>Pseudomonadota</taxon>
        <taxon>Betaproteobacteria</taxon>
        <taxon>Burkholderiales</taxon>
        <taxon>Oxalobacteraceae</taxon>
        <taxon>Telluria group</taxon>
        <taxon>Massilia</taxon>
    </lineage>
</organism>
<feature type="transmembrane region" description="Helical" evidence="1">
    <location>
        <begin position="36"/>
        <end position="58"/>
    </location>
</feature>
<gene>
    <name evidence="2" type="ORF">NX780_08645</name>
</gene>
<keyword evidence="1" id="KW-0472">Membrane</keyword>
<feature type="transmembrane region" description="Helical" evidence="1">
    <location>
        <begin position="347"/>
        <end position="370"/>
    </location>
</feature>
<feature type="transmembrane region" description="Helical" evidence="1">
    <location>
        <begin position="187"/>
        <end position="207"/>
    </location>
</feature>
<feature type="transmembrane region" description="Helical" evidence="1">
    <location>
        <begin position="391"/>
        <end position="414"/>
    </location>
</feature>
<dbReference type="EMBL" id="JANUHA010000005">
    <property type="protein sequence ID" value="MCS0596418.1"/>
    <property type="molecule type" value="Genomic_DNA"/>
</dbReference>
<evidence type="ECO:0000313" key="3">
    <source>
        <dbReference type="Proteomes" id="UP001206572"/>
    </source>
</evidence>
<keyword evidence="3" id="KW-1185">Reference proteome</keyword>
<keyword evidence="1" id="KW-0812">Transmembrane</keyword>
<evidence type="ECO:0000256" key="1">
    <source>
        <dbReference type="SAM" id="Phobius"/>
    </source>
</evidence>
<proteinExistence type="predicted"/>
<keyword evidence="1" id="KW-1133">Transmembrane helix</keyword>
<dbReference type="RefSeq" id="WP_258827463.1">
    <property type="nucleotide sequence ID" value="NZ_JANUHA010000005.1"/>
</dbReference>
<feature type="transmembrane region" description="Helical" evidence="1">
    <location>
        <begin position="462"/>
        <end position="483"/>
    </location>
</feature>
<accession>A0ABT2AKZ8</accession>
<feature type="transmembrane region" description="Helical" evidence="1">
    <location>
        <begin position="420"/>
        <end position="441"/>
    </location>
</feature>
<sequence length="516" mass="54352">MMGTPGSIGWLLRHELKLAWYNAAPGKTNTARRPGAAGLATVGLVWLALHGIAFFIVGRTGAIDTSDPRVLVAVTALLYGCMTFMLSSALHTSVLVLFERGDLDLLLSSPLSSRSIFTVRLGVVVAGTAALYLFFLTPFAHAGAALGHVRWLAVYPVVLGCATVLACAAMLLTLALVRLIGARRTRVVAQVIGALAGALLFILAQLFNYLSGSREAQAMEAFSRAFSSSGALGAGSPLWLPGRALLGEPMPILGLVLLAGAAFALTAARTHRFFVHGLQQVASSSRVTPRLARGVRYRFGAGLFDTVVRKEWRLIRRDPHLISQVALQLIYLLPIFLVVFGERDIRYPAITAGLTLLCSSLTASLAWIVVSAEDAPDLLAMAPASSRLVRLAKLAAGAMPALAIASVPLVWLVLREPLAGLLACFTVSGATCTAAVIVHWCGKPAMRSDYTRRGKSDTLTSLLEGANSLAWGGLGFCMSSIVGGNGTEGYLAGVALTAMATVVVLALAWLLRQPGA</sequence>
<feature type="transmembrane region" description="Helical" evidence="1">
    <location>
        <begin position="321"/>
        <end position="341"/>
    </location>
</feature>
<evidence type="ECO:0000313" key="2">
    <source>
        <dbReference type="EMBL" id="MCS0596418.1"/>
    </source>
</evidence>
<feature type="transmembrane region" description="Helical" evidence="1">
    <location>
        <begin position="489"/>
        <end position="511"/>
    </location>
</feature>
<feature type="transmembrane region" description="Helical" evidence="1">
    <location>
        <begin position="152"/>
        <end position="175"/>
    </location>
</feature>
<feature type="transmembrane region" description="Helical" evidence="1">
    <location>
        <begin position="70"/>
        <end position="98"/>
    </location>
</feature>
<comment type="caution">
    <text evidence="2">The sequence shown here is derived from an EMBL/GenBank/DDBJ whole genome shotgun (WGS) entry which is preliminary data.</text>
</comment>
<evidence type="ECO:0008006" key="4">
    <source>
        <dbReference type="Google" id="ProtNLM"/>
    </source>
</evidence>